<feature type="region of interest" description="Disordered" evidence="1">
    <location>
        <begin position="66"/>
        <end position="108"/>
    </location>
</feature>
<protein>
    <submittedName>
        <fullName evidence="3">Uncharacterized protein</fullName>
    </submittedName>
</protein>
<evidence type="ECO:0000313" key="4">
    <source>
        <dbReference type="Proteomes" id="UP000003250"/>
    </source>
</evidence>
<proteinExistence type="predicted"/>
<dbReference type="RefSeq" id="WP_008839730.1">
    <property type="nucleotide sequence ID" value="NZ_AHAM01000276.1"/>
</dbReference>
<evidence type="ECO:0000313" key="3">
    <source>
        <dbReference type="EMBL" id="EHK53316.1"/>
    </source>
</evidence>
<evidence type="ECO:0000256" key="1">
    <source>
        <dbReference type="SAM" id="MobiDB-lite"/>
    </source>
</evidence>
<sequence length="108" mass="11360">MIVKIRSKFVTGALALCAMVSLPMGGTFAQAADETPAQGACRVEPEAGNHEAEKLERCEGVLKPQRVGDRDIVEPAPDIGVTPVMPPRALSEQQSDDTTGGDDNPVSD</sequence>
<name>H0I123_9HYPH</name>
<dbReference type="AlphaFoldDB" id="H0I123"/>
<organism evidence="3 4">
    <name type="scientific">Mesorhizobium alhagi CCNWXJ12-2</name>
    <dbReference type="NCBI Taxonomy" id="1107882"/>
    <lineage>
        <taxon>Bacteria</taxon>
        <taxon>Pseudomonadati</taxon>
        <taxon>Pseudomonadota</taxon>
        <taxon>Alphaproteobacteria</taxon>
        <taxon>Hyphomicrobiales</taxon>
        <taxon>Phyllobacteriaceae</taxon>
        <taxon>Allomesorhizobium</taxon>
    </lineage>
</organism>
<reference evidence="3 4" key="1">
    <citation type="journal article" date="2012" name="J. Bacteriol.">
        <title>Draft Genome Sequence of Mesorhizobium alhagi CCNWXJ12-2T, a Novel Salt-Resistant Species Isolated from the Desert of Northwestern China.</title>
        <authorList>
            <person name="Zhou M."/>
            <person name="Chen W."/>
            <person name="Chen H."/>
            <person name="Wei G."/>
        </authorList>
    </citation>
    <scope>NUCLEOTIDE SEQUENCE [LARGE SCALE GENOMIC DNA]</scope>
    <source>
        <strain evidence="3 4">CCNWXJ12-2</strain>
    </source>
</reference>
<feature type="chain" id="PRO_5003534317" evidence="2">
    <location>
        <begin position="32"/>
        <end position="108"/>
    </location>
</feature>
<dbReference type="PATRIC" id="fig|1107882.3.peg.5955"/>
<evidence type="ECO:0000256" key="2">
    <source>
        <dbReference type="SAM" id="SignalP"/>
    </source>
</evidence>
<dbReference type="OrthoDB" id="8400919at2"/>
<gene>
    <name evidence="3" type="ORF">MAXJ12_30802</name>
</gene>
<keyword evidence="4" id="KW-1185">Reference proteome</keyword>
<feature type="signal peptide" evidence="2">
    <location>
        <begin position="1"/>
        <end position="31"/>
    </location>
</feature>
<accession>H0I123</accession>
<keyword evidence="2" id="KW-0732">Signal</keyword>
<dbReference type="Proteomes" id="UP000003250">
    <property type="component" value="Unassembled WGS sequence"/>
</dbReference>
<dbReference type="EMBL" id="AHAM01000276">
    <property type="protein sequence ID" value="EHK53316.1"/>
    <property type="molecule type" value="Genomic_DNA"/>
</dbReference>